<protein>
    <recommendedName>
        <fullName evidence="3 10">NAD(P)H-hydrate epimerase</fullName>
        <ecNumber evidence="3 10">5.1.99.6</ecNumber>
    </recommendedName>
    <alternativeName>
        <fullName evidence="10">NAD(P)HX epimerase</fullName>
    </alternativeName>
</protein>
<dbReference type="SMART" id="SM01292">
    <property type="entry name" value="N1221"/>
    <property type="match status" value="1"/>
</dbReference>
<dbReference type="InterPro" id="IPR012486">
    <property type="entry name" value="Far11/STRP_N"/>
</dbReference>
<dbReference type="AlphaFoldDB" id="A0AAV2Z7Q0"/>
<evidence type="ECO:0000256" key="4">
    <source>
        <dbReference type="ARBA" id="ARBA00022723"/>
    </source>
</evidence>
<feature type="binding site" evidence="10">
    <location>
        <begin position="74"/>
        <end position="78"/>
    </location>
    <ligand>
        <name>(6S)-NADPHX</name>
        <dbReference type="ChEBI" id="CHEBI:64076"/>
    </ligand>
</feature>
<evidence type="ECO:0000256" key="1">
    <source>
        <dbReference type="ARBA" id="ARBA00000013"/>
    </source>
</evidence>
<keyword evidence="9 10" id="KW-0413">Isomerase</keyword>
<dbReference type="Gene3D" id="3.40.50.10260">
    <property type="entry name" value="YjeF N-terminal domain"/>
    <property type="match status" value="1"/>
</dbReference>
<dbReference type="PANTHER" id="PTHR13232:SF10">
    <property type="entry name" value="NAD(P)H-HYDRATE EPIMERASE"/>
    <property type="match status" value="1"/>
</dbReference>
<reference evidence="12" key="1">
    <citation type="submission" date="2022-11" db="EMBL/GenBank/DDBJ databases">
        <authorList>
            <person name="Morgan W.R."/>
            <person name="Tartar A."/>
        </authorList>
    </citation>
    <scope>NUCLEOTIDE SEQUENCE</scope>
    <source>
        <strain evidence="12">ARSEF 373</strain>
    </source>
</reference>
<dbReference type="InterPro" id="IPR032976">
    <property type="entry name" value="YJEFN_prot_NAXE-like"/>
</dbReference>
<dbReference type="Pfam" id="PF03853">
    <property type="entry name" value="YjeF_N"/>
    <property type="match status" value="1"/>
</dbReference>
<dbReference type="EMBL" id="DAKRPA010000041">
    <property type="protein sequence ID" value="DBA01795.1"/>
    <property type="molecule type" value="Genomic_DNA"/>
</dbReference>
<comment type="caution">
    <text evidence="12">The sequence shown here is derived from an EMBL/GenBank/DDBJ whole genome shotgun (WGS) entry which is preliminary data.</text>
</comment>
<feature type="binding site" evidence="10">
    <location>
        <begin position="143"/>
        <end position="149"/>
    </location>
    <ligand>
        <name>(6S)-NADPHX</name>
        <dbReference type="ChEBI" id="CHEBI:64076"/>
    </ligand>
</feature>
<comment type="caution">
    <text evidence="10">Lacks conserved residue(s) required for the propagation of feature annotation.</text>
</comment>
<dbReference type="PROSITE" id="PS51385">
    <property type="entry name" value="YJEF_N"/>
    <property type="match status" value="1"/>
</dbReference>
<proteinExistence type="inferred from homology"/>
<gene>
    <name evidence="12" type="ORF">N0F65_002911</name>
</gene>
<accession>A0AAV2Z7Q0</accession>
<keyword evidence="5 10" id="KW-0547">Nucleotide-binding</keyword>
<evidence type="ECO:0000256" key="10">
    <source>
        <dbReference type="HAMAP-Rule" id="MF_03159"/>
    </source>
</evidence>
<evidence type="ECO:0000256" key="7">
    <source>
        <dbReference type="ARBA" id="ARBA00022958"/>
    </source>
</evidence>
<feature type="binding site" evidence="10">
    <location>
        <position position="75"/>
    </location>
    <ligand>
        <name>K(+)</name>
        <dbReference type="ChEBI" id="CHEBI:29103"/>
    </ligand>
</feature>
<keyword evidence="6" id="KW-0521">NADP</keyword>
<feature type="binding site" evidence="10">
    <location>
        <position position="172"/>
    </location>
    <ligand>
        <name>(6S)-NADPHX</name>
        <dbReference type="ChEBI" id="CHEBI:64076"/>
    </ligand>
</feature>
<dbReference type="Pfam" id="PF11882">
    <property type="entry name" value="DUF3402"/>
    <property type="match status" value="2"/>
</dbReference>
<comment type="function">
    <text evidence="10">Catalyzes the epimerization of the S- and R-forms of NAD(P)HX, a damaged form of NAD(P)H that is a result of enzymatic or heat-dependent hydration. This is a prerequisite for the S-specific NAD(P)H-hydrate dehydratase to allow the repair of both epimers of NAD(P)HX.</text>
</comment>
<comment type="catalytic activity">
    <reaction evidence="1 10">
        <text>(6R)-NADHX = (6S)-NADHX</text>
        <dbReference type="Rhea" id="RHEA:32215"/>
        <dbReference type="ChEBI" id="CHEBI:64074"/>
        <dbReference type="ChEBI" id="CHEBI:64075"/>
        <dbReference type="EC" id="5.1.99.6"/>
    </reaction>
</comment>
<dbReference type="PANTHER" id="PTHR13232">
    <property type="entry name" value="NAD(P)H-HYDRATE EPIMERASE"/>
    <property type="match status" value="1"/>
</dbReference>
<dbReference type="SUPFAM" id="SSF64153">
    <property type="entry name" value="YjeF N-terminal domain-like"/>
    <property type="match status" value="1"/>
</dbReference>
<sequence length="941" mass="107477">MVMRYLGQREAQLVDEHLMSSRYGFSIDQLMELAGLSVACAVSKEFPSRRNVQQQQQASVTTFDNVLVVAGPGNNGGDALVAARHLKHFGYAPQILYPKKSSKPLFQGLVTQCEQLRIPILDGITSKDDIDAKFDLIVDGIFGFSFEGSIRVPFDTIIAQLKKSHRPIVSIDIPSGWHVEKGNVDGVGLEPKMLVSLTTPKLCAQHFAGPDKIHYVGGRFVPPELAEEFKLELPDYPGIEQCGDASTVTTMALKALSLQEKLAYFYCSYVREEPVDRDTDSEAVRRWEKIKVSKRKSRERMCLLLAQYENTSAAHVRNLDTTYRAKREMLLLVEGTIGCAVSGSGSSSKNPALTQLEVAKLNSEMLQDCGALSIVTQGFLRSVHGFLNLNFQHMDLDKLNTMIEEFHHDMVLLYMLILFNANKQNPVFDRQLYLLGTSTPTYGLVAIMDCLNQMNALPGFPIKRLLMVFYEWFEAVMGDITMLEKLKNLRRLHNGTDPAVLADEANGLHRCKSFNTYHDQVFLDPQDPYVLQKLKFVKVREGIHNKYLHKPHAELKTKESPETDLASAGLEKLDDEWDIRCETMYRLFLPRMREFTAFLGNLVTISCGSALNARDKKTFYSRRPSTEQGGYGTPMGENDHQYWKWVLREKTIVLDVSNLLVLLIFKHFRSSHVCKGEYFMHFFLEANLLATLTKFMNKDLTAYLQVSRQESDESKTGFYALEYEIDKLTLRAEEDMNEFEMQSTRIMTSILRILQKLSKRKPNIIKNALCRSSSIVWLKRVVSLKVPVPRLYALKLVKSQAKYLGHQWLRKYTCINLLTEVYLYVRPELDDGWLHYEDEDLNKQPSQDSVERLIFGEVQAYHHKNYWGDTLSASKPTSMICESAKELGENSFDADGGRVVRFFNDLKLDPVHFCQQYEKWLDQEGLQTDPHARTVPLPIAF</sequence>
<dbReference type="Proteomes" id="UP001146120">
    <property type="component" value="Unassembled WGS sequence"/>
</dbReference>
<keyword evidence="13" id="KW-1185">Reference proteome</keyword>
<evidence type="ECO:0000313" key="13">
    <source>
        <dbReference type="Proteomes" id="UP001146120"/>
    </source>
</evidence>
<organism evidence="12 13">
    <name type="scientific">Lagenidium giganteum</name>
    <dbReference type="NCBI Taxonomy" id="4803"/>
    <lineage>
        <taxon>Eukaryota</taxon>
        <taxon>Sar</taxon>
        <taxon>Stramenopiles</taxon>
        <taxon>Oomycota</taxon>
        <taxon>Peronosporomycetes</taxon>
        <taxon>Pythiales</taxon>
        <taxon>Pythiaceae</taxon>
    </lineage>
</organism>
<dbReference type="GO" id="GO:0005739">
    <property type="term" value="C:mitochondrion"/>
    <property type="evidence" value="ECO:0007669"/>
    <property type="project" value="TreeGrafter"/>
</dbReference>
<evidence type="ECO:0000259" key="11">
    <source>
        <dbReference type="PROSITE" id="PS51385"/>
    </source>
</evidence>
<name>A0AAV2Z7Q0_9STRA</name>
<evidence type="ECO:0000256" key="5">
    <source>
        <dbReference type="ARBA" id="ARBA00022741"/>
    </source>
</evidence>
<reference evidence="12" key="2">
    <citation type="journal article" date="2023" name="Microbiol Resour">
        <title>Decontamination and Annotation of the Draft Genome Sequence of the Oomycete Lagenidium giganteum ARSEF 373.</title>
        <authorList>
            <person name="Morgan W.R."/>
            <person name="Tartar A."/>
        </authorList>
    </citation>
    <scope>NUCLEOTIDE SEQUENCE</scope>
    <source>
        <strain evidence="12">ARSEF 373</strain>
    </source>
</reference>
<evidence type="ECO:0000256" key="3">
    <source>
        <dbReference type="ARBA" id="ARBA00012228"/>
    </source>
</evidence>
<keyword evidence="4 10" id="KW-0479">Metal-binding</keyword>
<comment type="catalytic activity">
    <reaction evidence="2 10">
        <text>(6R)-NADPHX = (6S)-NADPHX</text>
        <dbReference type="Rhea" id="RHEA:32227"/>
        <dbReference type="ChEBI" id="CHEBI:64076"/>
        <dbReference type="ChEBI" id="CHEBI:64077"/>
        <dbReference type="EC" id="5.1.99.6"/>
    </reaction>
</comment>
<evidence type="ECO:0000313" key="12">
    <source>
        <dbReference type="EMBL" id="DBA01795.1"/>
    </source>
</evidence>
<feature type="binding site" evidence="10">
    <location>
        <position position="139"/>
    </location>
    <ligand>
        <name>K(+)</name>
        <dbReference type="ChEBI" id="CHEBI:29103"/>
    </ligand>
</feature>
<evidence type="ECO:0000256" key="6">
    <source>
        <dbReference type="ARBA" id="ARBA00022857"/>
    </source>
</evidence>
<dbReference type="GO" id="GO:0046872">
    <property type="term" value="F:metal ion binding"/>
    <property type="evidence" value="ECO:0007669"/>
    <property type="project" value="UniProtKB-KW"/>
</dbReference>
<feature type="domain" description="YjeF N-terminal" evidence="11">
    <location>
        <begin position="11"/>
        <end position="233"/>
    </location>
</feature>
<feature type="binding site" evidence="10">
    <location>
        <position position="175"/>
    </location>
    <ligand>
        <name>K(+)</name>
        <dbReference type="ChEBI" id="CHEBI:29103"/>
    </ligand>
</feature>
<evidence type="ECO:0000256" key="2">
    <source>
        <dbReference type="ARBA" id="ARBA00000909"/>
    </source>
</evidence>
<dbReference type="GO" id="GO:0052856">
    <property type="term" value="F:NAD(P)HX epimerase activity"/>
    <property type="evidence" value="ECO:0007669"/>
    <property type="project" value="UniProtKB-UniRule"/>
</dbReference>
<dbReference type="HAMAP" id="MF_01966">
    <property type="entry name" value="NADHX_epimerase"/>
    <property type="match status" value="1"/>
</dbReference>
<dbReference type="InterPro" id="IPR004443">
    <property type="entry name" value="YjeF_N_dom"/>
</dbReference>
<dbReference type="InterPro" id="IPR036652">
    <property type="entry name" value="YjeF_N_dom_sf"/>
</dbReference>
<comment type="cofactor">
    <cofactor evidence="10">
        <name>K(+)</name>
        <dbReference type="ChEBI" id="CHEBI:29103"/>
    </cofactor>
    <text evidence="10">Binds 1 potassium ion per subunit.</text>
</comment>
<evidence type="ECO:0000256" key="9">
    <source>
        <dbReference type="ARBA" id="ARBA00023235"/>
    </source>
</evidence>
<comment type="similarity">
    <text evidence="10">Belongs to the NnrE/AIBP family.</text>
</comment>
<dbReference type="GO" id="GO:0000166">
    <property type="term" value="F:nucleotide binding"/>
    <property type="evidence" value="ECO:0007669"/>
    <property type="project" value="UniProtKB-KW"/>
</dbReference>
<evidence type="ECO:0000256" key="8">
    <source>
        <dbReference type="ARBA" id="ARBA00023027"/>
    </source>
</evidence>
<dbReference type="EC" id="5.1.99.6" evidence="3 10"/>
<dbReference type="NCBIfam" id="TIGR00197">
    <property type="entry name" value="yjeF_nterm"/>
    <property type="match status" value="1"/>
</dbReference>
<dbReference type="InterPro" id="IPR021819">
    <property type="entry name" value="Far11/STRP_C"/>
</dbReference>
<dbReference type="SMART" id="SM01293">
    <property type="entry name" value="DUF3402"/>
    <property type="match status" value="1"/>
</dbReference>
<keyword evidence="7 10" id="KW-0630">Potassium</keyword>
<keyword evidence="8 10" id="KW-0520">NAD</keyword>